<keyword evidence="1" id="KW-0175">Coiled coil</keyword>
<evidence type="ECO:0000256" key="1">
    <source>
        <dbReference type="SAM" id="Coils"/>
    </source>
</evidence>
<evidence type="ECO:0000256" key="2">
    <source>
        <dbReference type="SAM" id="MobiDB-lite"/>
    </source>
</evidence>
<feature type="coiled-coil region" evidence="1">
    <location>
        <begin position="90"/>
        <end position="121"/>
    </location>
</feature>
<protein>
    <submittedName>
        <fullName evidence="3">Terminase small subunit</fullName>
    </submittedName>
</protein>
<sequence>MPTPPKPFTVLTSEKKSHRTKAELKKRQEGEQSLSTDIELKERKEVKQNKVAHEEFKRVQKILKNIDKNDAIYEAVINRYCSLQAECFDLEERREECYNLMSKLREEEKELIEELKDREDIDALIDYKLEYAKSLAKMMATMLSIDKQVQAKRKMLLDIEKENVMTIASALRCIPKKEDKDADNPLLKVLRGEA</sequence>
<name>A0A8S5M6I1_9CAUD</name>
<dbReference type="EMBL" id="BK014833">
    <property type="protein sequence ID" value="DAD77760.1"/>
    <property type="molecule type" value="Genomic_DNA"/>
</dbReference>
<reference evidence="3" key="1">
    <citation type="journal article" date="2021" name="Proc. Natl. Acad. Sci. U.S.A.">
        <title>A Catalog of Tens of Thousands of Viruses from Human Metagenomes Reveals Hidden Associations with Chronic Diseases.</title>
        <authorList>
            <person name="Tisza M.J."/>
            <person name="Buck C.B."/>
        </authorList>
    </citation>
    <scope>NUCLEOTIDE SEQUENCE</scope>
    <source>
        <strain evidence="3">CtCL221</strain>
    </source>
</reference>
<feature type="compositionally biased region" description="Basic and acidic residues" evidence="2">
    <location>
        <begin position="20"/>
        <end position="30"/>
    </location>
</feature>
<accession>A0A8S5M6I1</accession>
<organism evidence="3">
    <name type="scientific">Myoviridae sp. ctCL221</name>
    <dbReference type="NCBI Taxonomy" id="2826630"/>
    <lineage>
        <taxon>Viruses</taxon>
        <taxon>Duplodnaviria</taxon>
        <taxon>Heunggongvirae</taxon>
        <taxon>Uroviricota</taxon>
        <taxon>Caudoviricetes</taxon>
    </lineage>
</organism>
<feature type="region of interest" description="Disordered" evidence="2">
    <location>
        <begin position="1"/>
        <end position="36"/>
    </location>
</feature>
<proteinExistence type="predicted"/>
<evidence type="ECO:0000313" key="3">
    <source>
        <dbReference type="EMBL" id="DAD77760.1"/>
    </source>
</evidence>